<evidence type="ECO:0000256" key="1">
    <source>
        <dbReference type="PROSITE-ProRule" id="PRU01005"/>
    </source>
</evidence>
<reference evidence="5" key="2">
    <citation type="submission" date="2020-10" db="UniProtKB">
        <authorList>
            <consortium name="WormBaseParasite"/>
        </authorList>
    </citation>
    <scope>IDENTIFICATION</scope>
</reference>
<dbReference type="Pfam" id="PF01549">
    <property type="entry name" value="ShK"/>
    <property type="match status" value="3"/>
</dbReference>
<comment type="caution">
    <text evidence="1">Lacks conserved residue(s) required for the propagation of feature annotation.</text>
</comment>
<protein>
    <submittedName>
        <fullName evidence="5">ShKT domain-containing protein</fullName>
    </submittedName>
</protein>
<dbReference type="PANTHER" id="PTHR21724">
    <property type="entry name" value="SHKT DOMAIN-CONTAINING PROTEIN"/>
    <property type="match status" value="1"/>
</dbReference>
<keyword evidence="4" id="KW-1185">Reference proteome</keyword>
<dbReference type="Gene3D" id="1.10.10.1940">
    <property type="match status" value="2"/>
</dbReference>
<sequence>MKAFCVLVLGCSAFISAVYGQSSTIAATTNGIRFSETSSSSSSEETTPSGTCVDNTADCITLNGLCTDAVYFDLMTQECARTCGRCDSSPTSGTCADIATNCADYASQCLTTTSVANACQATCKTCPGACQDASDNCVAWNLNGFCKSTFYTEAFKKTTCGVTCGLC</sequence>
<feature type="chain" id="PRO_5028905760" evidence="2">
    <location>
        <begin position="21"/>
        <end position="167"/>
    </location>
</feature>
<dbReference type="AlphaFoldDB" id="A0A7E4VZT9"/>
<name>A0A7E4VZT9_PANRE</name>
<dbReference type="InterPro" id="IPR003582">
    <property type="entry name" value="ShKT_dom"/>
</dbReference>
<feature type="domain" description="ShKT" evidence="3">
    <location>
        <begin position="95"/>
        <end position="126"/>
    </location>
</feature>
<dbReference type="Proteomes" id="UP000492821">
    <property type="component" value="Unassembled WGS sequence"/>
</dbReference>
<organism evidence="4 5">
    <name type="scientific">Panagrellus redivivus</name>
    <name type="common">Microworm</name>
    <dbReference type="NCBI Taxonomy" id="6233"/>
    <lineage>
        <taxon>Eukaryota</taxon>
        <taxon>Metazoa</taxon>
        <taxon>Ecdysozoa</taxon>
        <taxon>Nematoda</taxon>
        <taxon>Chromadorea</taxon>
        <taxon>Rhabditida</taxon>
        <taxon>Tylenchina</taxon>
        <taxon>Panagrolaimomorpha</taxon>
        <taxon>Panagrolaimoidea</taxon>
        <taxon>Panagrolaimidae</taxon>
        <taxon>Panagrellus</taxon>
    </lineage>
</organism>
<keyword evidence="2" id="KW-0732">Signal</keyword>
<evidence type="ECO:0000313" key="4">
    <source>
        <dbReference type="Proteomes" id="UP000492821"/>
    </source>
</evidence>
<proteinExistence type="predicted"/>
<dbReference type="PANTHER" id="PTHR21724:SF0">
    <property type="entry name" value="SHKT DOMAIN-CONTAINING PROTEIN"/>
    <property type="match status" value="1"/>
</dbReference>
<reference evidence="4" key="1">
    <citation type="journal article" date="2013" name="Genetics">
        <title>The draft genome and transcriptome of Panagrellus redivivus are shaped by the harsh demands of a free-living lifestyle.</title>
        <authorList>
            <person name="Srinivasan J."/>
            <person name="Dillman A.R."/>
            <person name="Macchietto M.G."/>
            <person name="Heikkinen L."/>
            <person name="Lakso M."/>
            <person name="Fracchia K.M."/>
            <person name="Antoshechkin I."/>
            <person name="Mortazavi A."/>
            <person name="Wong G."/>
            <person name="Sternberg P.W."/>
        </authorList>
    </citation>
    <scope>NUCLEOTIDE SEQUENCE [LARGE SCALE GENOMIC DNA]</scope>
    <source>
        <strain evidence="4">MT8872</strain>
    </source>
</reference>
<evidence type="ECO:0000256" key="2">
    <source>
        <dbReference type="SAM" id="SignalP"/>
    </source>
</evidence>
<evidence type="ECO:0000313" key="5">
    <source>
        <dbReference type="WBParaSite" id="Pan_g5685.t1"/>
    </source>
</evidence>
<accession>A0A7E4VZT9</accession>
<evidence type="ECO:0000259" key="3">
    <source>
        <dbReference type="PROSITE" id="PS51670"/>
    </source>
</evidence>
<feature type="domain" description="ShKT" evidence="3">
    <location>
        <begin position="130"/>
        <end position="167"/>
    </location>
</feature>
<dbReference type="WBParaSite" id="Pan_g5685.t1">
    <property type="protein sequence ID" value="Pan_g5685.t1"/>
    <property type="gene ID" value="Pan_g5685"/>
</dbReference>
<dbReference type="PROSITE" id="PS51670">
    <property type="entry name" value="SHKT"/>
    <property type="match status" value="2"/>
</dbReference>
<feature type="signal peptide" evidence="2">
    <location>
        <begin position="1"/>
        <end position="20"/>
    </location>
</feature>
<dbReference type="SMART" id="SM00254">
    <property type="entry name" value="ShKT"/>
    <property type="match status" value="3"/>
</dbReference>